<feature type="disulfide bond" evidence="9">
    <location>
        <begin position="51"/>
        <end position="58"/>
    </location>
</feature>
<dbReference type="GO" id="GO:0098552">
    <property type="term" value="C:side of membrane"/>
    <property type="evidence" value="ECO:0007669"/>
    <property type="project" value="UniProtKB-KW"/>
</dbReference>
<comment type="similarity">
    <text evidence="3">Belongs to the RBT5 family.</text>
</comment>
<evidence type="ECO:0000256" key="8">
    <source>
        <dbReference type="ARBA" id="ARBA00023288"/>
    </source>
</evidence>
<dbReference type="AlphaFoldDB" id="A0AAN6RU86"/>
<keyword evidence="13" id="KW-1185">Reference proteome</keyword>
<keyword evidence="5" id="KW-0472">Membrane</keyword>
<reference evidence="12" key="1">
    <citation type="journal article" date="2023" name="Mol. Phylogenet. Evol.">
        <title>Genome-scale phylogeny and comparative genomics of the fungal order Sordariales.</title>
        <authorList>
            <person name="Hensen N."/>
            <person name="Bonometti L."/>
            <person name="Westerberg I."/>
            <person name="Brannstrom I.O."/>
            <person name="Guillou S."/>
            <person name="Cros-Aarteil S."/>
            <person name="Calhoun S."/>
            <person name="Haridas S."/>
            <person name="Kuo A."/>
            <person name="Mondo S."/>
            <person name="Pangilinan J."/>
            <person name="Riley R."/>
            <person name="LaButti K."/>
            <person name="Andreopoulos B."/>
            <person name="Lipzen A."/>
            <person name="Chen C."/>
            <person name="Yan M."/>
            <person name="Daum C."/>
            <person name="Ng V."/>
            <person name="Clum A."/>
            <person name="Steindorff A."/>
            <person name="Ohm R.A."/>
            <person name="Martin F."/>
            <person name="Silar P."/>
            <person name="Natvig D.O."/>
            <person name="Lalanne C."/>
            <person name="Gautier V."/>
            <person name="Ament-Velasquez S.L."/>
            <person name="Kruys A."/>
            <person name="Hutchinson M.I."/>
            <person name="Powell A.J."/>
            <person name="Barry K."/>
            <person name="Miller A.N."/>
            <person name="Grigoriev I.V."/>
            <person name="Debuchy R."/>
            <person name="Gladieux P."/>
            <person name="Hiltunen Thoren M."/>
            <person name="Johannesson H."/>
        </authorList>
    </citation>
    <scope>NUCLEOTIDE SEQUENCE</scope>
    <source>
        <strain evidence="12">CBS 103.79</strain>
    </source>
</reference>
<evidence type="ECO:0000256" key="10">
    <source>
        <dbReference type="SAM" id="SignalP"/>
    </source>
</evidence>
<evidence type="ECO:0000256" key="3">
    <source>
        <dbReference type="ARBA" id="ARBA00010031"/>
    </source>
</evidence>
<evidence type="ECO:0000256" key="2">
    <source>
        <dbReference type="ARBA" id="ARBA00004613"/>
    </source>
</evidence>
<evidence type="ECO:0000256" key="5">
    <source>
        <dbReference type="ARBA" id="ARBA00022622"/>
    </source>
</evidence>
<keyword evidence="5" id="KW-0336">GPI-anchor</keyword>
<organism evidence="12 13">
    <name type="scientific">Staphylotrichum tortipilum</name>
    <dbReference type="NCBI Taxonomy" id="2831512"/>
    <lineage>
        <taxon>Eukaryota</taxon>
        <taxon>Fungi</taxon>
        <taxon>Dikarya</taxon>
        <taxon>Ascomycota</taxon>
        <taxon>Pezizomycotina</taxon>
        <taxon>Sordariomycetes</taxon>
        <taxon>Sordariomycetidae</taxon>
        <taxon>Sordariales</taxon>
        <taxon>Chaetomiaceae</taxon>
        <taxon>Staphylotrichum</taxon>
    </lineage>
</organism>
<name>A0AAN6RU86_9PEZI</name>
<feature type="domain" description="CFEM" evidence="11">
    <location>
        <begin position="9"/>
        <end position="101"/>
    </location>
</feature>
<evidence type="ECO:0000256" key="9">
    <source>
        <dbReference type="PROSITE-ProRule" id="PRU01356"/>
    </source>
</evidence>
<protein>
    <recommendedName>
        <fullName evidence="11">CFEM domain-containing protein</fullName>
    </recommendedName>
</protein>
<accession>A0AAN6RU86</accession>
<evidence type="ECO:0000256" key="7">
    <source>
        <dbReference type="ARBA" id="ARBA00023157"/>
    </source>
</evidence>
<reference evidence="12" key="2">
    <citation type="submission" date="2023-05" db="EMBL/GenBank/DDBJ databases">
        <authorList>
            <consortium name="Lawrence Berkeley National Laboratory"/>
            <person name="Steindorff A."/>
            <person name="Hensen N."/>
            <person name="Bonometti L."/>
            <person name="Westerberg I."/>
            <person name="Brannstrom I.O."/>
            <person name="Guillou S."/>
            <person name="Cros-Aarteil S."/>
            <person name="Calhoun S."/>
            <person name="Haridas S."/>
            <person name="Kuo A."/>
            <person name="Mondo S."/>
            <person name="Pangilinan J."/>
            <person name="Riley R."/>
            <person name="Labutti K."/>
            <person name="Andreopoulos B."/>
            <person name="Lipzen A."/>
            <person name="Chen C."/>
            <person name="Yanf M."/>
            <person name="Daum C."/>
            <person name="Ng V."/>
            <person name="Clum A."/>
            <person name="Ohm R."/>
            <person name="Martin F."/>
            <person name="Silar P."/>
            <person name="Natvig D."/>
            <person name="Lalanne C."/>
            <person name="Gautier V."/>
            <person name="Ament-Velasquez S.L."/>
            <person name="Kruys A."/>
            <person name="Hutchinson M.I."/>
            <person name="Powell A.J."/>
            <person name="Barry K."/>
            <person name="Miller A.N."/>
            <person name="Grigoriev I.V."/>
            <person name="Debuchy R."/>
            <person name="Gladieux P."/>
            <person name="Thoren M.H."/>
            <person name="Johannesson H."/>
        </authorList>
    </citation>
    <scope>NUCLEOTIDE SEQUENCE</scope>
    <source>
        <strain evidence="12">CBS 103.79</strain>
    </source>
</reference>
<keyword evidence="9" id="KW-0349">Heme</keyword>
<evidence type="ECO:0000256" key="4">
    <source>
        <dbReference type="ARBA" id="ARBA00022525"/>
    </source>
</evidence>
<feature type="binding site" description="axial binding residue" evidence="9">
    <location>
        <position position="55"/>
    </location>
    <ligand>
        <name>heme</name>
        <dbReference type="ChEBI" id="CHEBI:30413"/>
    </ligand>
    <ligandPart>
        <name>Fe</name>
        <dbReference type="ChEBI" id="CHEBI:18248"/>
    </ligandPart>
</feature>
<dbReference type="Proteomes" id="UP001303889">
    <property type="component" value="Unassembled WGS sequence"/>
</dbReference>
<sequence>MRFTISLITALAALASASPALRRQASACPEADAIPACGATCIKDAVTQIGCADADYACMCAKFSELQSAAANCVVAGCGLEGALAVLSAAQAVCTACVPAA</sequence>
<comment type="caution">
    <text evidence="9">Lacks conserved residue(s) required for the propagation of feature annotation.</text>
</comment>
<keyword evidence="7 9" id="KW-1015">Disulfide bond</keyword>
<dbReference type="SMART" id="SM00747">
    <property type="entry name" value="CFEM"/>
    <property type="match status" value="1"/>
</dbReference>
<evidence type="ECO:0000256" key="6">
    <source>
        <dbReference type="ARBA" id="ARBA00022729"/>
    </source>
</evidence>
<evidence type="ECO:0000313" key="13">
    <source>
        <dbReference type="Proteomes" id="UP001303889"/>
    </source>
</evidence>
<feature type="chain" id="PRO_5042978764" description="CFEM domain-containing protein" evidence="10">
    <location>
        <begin position="18"/>
        <end position="101"/>
    </location>
</feature>
<comment type="subcellular location">
    <subcellularLocation>
        <location evidence="1">Membrane</location>
        <topology evidence="1">Lipid-anchor</topology>
        <topology evidence="1">GPI-anchor</topology>
    </subcellularLocation>
    <subcellularLocation>
        <location evidence="2">Secreted</location>
    </subcellularLocation>
</comment>
<keyword evidence="9" id="KW-0479">Metal-binding</keyword>
<gene>
    <name evidence="12" type="ORF">C8A05DRAFT_32587</name>
</gene>
<dbReference type="EMBL" id="MU855436">
    <property type="protein sequence ID" value="KAK3903647.1"/>
    <property type="molecule type" value="Genomic_DNA"/>
</dbReference>
<feature type="signal peptide" evidence="10">
    <location>
        <begin position="1"/>
        <end position="17"/>
    </location>
</feature>
<evidence type="ECO:0000256" key="1">
    <source>
        <dbReference type="ARBA" id="ARBA00004589"/>
    </source>
</evidence>
<dbReference type="PROSITE" id="PS52012">
    <property type="entry name" value="CFEM"/>
    <property type="match status" value="1"/>
</dbReference>
<keyword evidence="5" id="KW-0325">Glycoprotein</keyword>
<comment type="caution">
    <text evidence="12">The sequence shown here is derived from an EMBL/GenBank/DDBJ whole genome shotgun (WGS) entry which is preliminary data.</text>
</comment>
<dbReference type="Pfam" id="PF05730">
    <property type="entry name" value="CFEM"/>
    <property type="match status" value="1"/>
</dbReference>
<keyword evidence="9" id="KW-0408">Iron</keyword>
<dbReference type="GO" id="GO:0005576">
    <property type="term" value="C:extracellular region"/>
    <property type="evidence" value="ECO:0007669"/>
    <property type="project" value="UniProtKB-SubCell"/>
</dbReference>
<evidence type="ECO:0000313" key="12">
    <source>
        <dbReference type="EMBL" id="KAK3903647.1"/>
    </source>
</evidence>
<keyword evidence="6 10" id="KW-0732">Signal</keyword>
<dbReference type="InterPro" id="IPR008427">
    <property type="entry name" value="Extracellular_membr_CFEM_dom"/>
</dbReference>
<keyword evidence="8" id="KW-0449">Lipoprotein</keyword>
<proteinExistence type="inferred from homology"/>
<keyword evidence="4" id="KW-0964">Secreted</keyword>
<evidence type="ECO:0000259" key="11">
    <source>
        <dbReference type="PROSITE" id="PS52012"/>
    </source>
</evidence>
<dbReference type="GO" id="GO:0046872">
    <property type="term" value="F:metal ion binding"/>
    <property type="evidence" value="ECO:0007669"/>
    <property type="project" value="UniProtKB-UniRule"/>
</dbReference>